<organism evidence="2 3">
    <name type="scientific">Oryza sativa subsp. japonica</name>
    <name type="common">Rice</name>
    <dbReference type="NCBI Taxonomy" id="39947"/>
    <lineage>
        <taxon>Eukaryota</taxon>
        <taxon>Viridiplantae</taxon>
        <taxon>Streptophyta</taxon>
        <taxon>Embryophyta</taxon>
        <taxon>Tracheophyta</taxon>
        <taxon>Spermatophyta</taxon>
        <taxon>Magnoliopsida</taxon>
        <taxon>Liliopsida</taxon>
        <taxon>Poales</taxon>
        <taxon>Poaceae</taxon>
        <taxon>BOP clade</taxon>
        <taxon>Oryzoideae</taxon>
        <taxon>Oryzeae</taxon>
        <taxon>Oryzinae</taxon>
        <taxon>Oryza</taxon>
        <taxon>Oryza sativa</taxon>
    </lineage>
</organism>
<evidence type="ECO:0000313" key="3">
    <source>
        <dbReference type="Proteomes" id="UP000059680"/>
    </source>
</evidence>
<gene>
    <name evidence="2" type="ordered locus">Os11g0241100</name>
    <name evidence="2" type="ORF">OSNPB_110241100</name>
</gene>
<reference evidence="2 3" key="2">
    <citation type="journal article" date="2013" name="Plant Cell Physiol.">
        <title>Rice Annotation Project Database (RAP-DB): an integrative and interactive database for rice genomics.</title>
        <authorList>
            <person name="Sakai H."/>
            <person name="Lee S.S."/>
            <person name="Tanaka T."/>
            <person name="Numa H."/>
            <person name="Kim J."/>
            <person name="Kawahara Y."/>
            <person name="Wakimoto H."/>
            <person name="Yang C.C."/>
            <person name="Iwamoto M."/>
            <person name="Abe T."/>
            <person name="Yamada Y."/>
            <person name="Muto A."/>
            <person name="Inokuchi H."/>
            <person name="Ikemura T."/>
            <person name="Matsumoto T."/>
            <person name="Sasaki T."/>
            <person name="Itoh T."/>
        </authorList>
    </citation>
    <scope>NUCLEOTIDE SEQUENCE [LARGE SCALE GENOMIC DNA]</scope>
    <source>
        <strain evidence="3">cv. Nipponbare</strain>
    </source>
</reference>
<dbReference type="AlphaFoldDB" id="A0A0P0Y0X2"/>
<feature type="compositionally biased region" description="Basic and acidic residues" evidence="1">
    <location>
        <begin position="143"/>
        <end position="154"/>
    </location>
</feature>
<dbReference type="EMBL" id="AP014967">
    <property type="protein sequence ID" value="BAT13380.1"/>
    <property type="molecule type" value="Genomic_DNA"/>
</dbReference>
<dbReference type="Proteomes" id="UP000059680">
    <property type="component" value="Chromosome 11"/>
</dbReference>
<evidence type="ECO:0000256" key="1">
    <source>
        <dbReference type="SAM" id="MobiDB-lite"/>
    </source>
</evidence>
<evidence type="ECO:0000313" key="2">
    <source>
        <dbReference type="EMBL" id="BAT13380.1"/>
    </source>
</evidence>
<feature type="compositionally biased region" description="Basic residues" evidence="1">
    <location>
        <begin position="125"/>
        <end position="137"/>
    </location>
</feature>
<feature type="region of interest" description="Disordered" evidence="1">
    <location>
        <begin position="125"/>
        <end position="173"/>
    </location>
</feature>
<feature type="region of interest" description="Disordered" evidence="1">
    <location>
        <begin position="39"/>
        <end position="69"/>
    </location>
</feature>
<name>A0A0P0Y0X2_ORYSJ</name>
<feature type="compositionally biased region" description="Basic and acidic residues" evidence="1">
    <location>
        <begin position="42"/>
        <end position="68"/>
    </location>
</feature>
<keyword evidence="3" id="KW-1185">Reference proteome</keyword>
<protein>
    <submittedName>
        <fullName evidence="2">Os11g0241100 protein</fullName>
    </submittedName>
</protein>
<reference evidence="2 3" key="3">
    <citation type="journal article" date="2013" name="Rice">
        <title>Improvement of the Oryza sativa Nipponbare reference genome using next generation sequence and optical map data.</title>
        <authorList>
            <person name="Kawahara Y."/>
            <person name="de la Bastide M."/>
            <person name="Hamilton J.P."/>
            <person name="Kanamori H."/>
            <person name="McCombie W.R."/>
            <person name="Ouyang S."/>
            <person name="Schwartz D.C."/>
            <person name="Tanaka T."/>
            <person name="Wu J."/>
            <person name="Zhou S."/>
            <person name="Childs K.L."/>
            <person name="Davidson R.M."/>
            <person name="Lin H."/>
            <person name="Quesada-Ocampo L."/>
            <person name="Vaillancourt B."/>
            <person name="Sakai H."/>
            <person name="Lee S.S."/>
            <person name="Kim J."/>
            <person name="Numa H."/>
            <person name="Itoh T."/>
            <person name="Buell C.R."/>
            <person name="Matsumoto T."/>
        </authorList>
    </citation>
    <scope>NUCLEOTIDE SEQUENCE [LARGE SCALE GENOMIC DNA]</scope>
    <source>
        <strain evidence="3">cv. Nipponbare</strain>
    </source>
</reference>
<feature type="non-terminal residue" evidence="2">
    <location>
        <position position="173"/>
    </location>
</feature>
<sequence length="173" mass="18898">GGRGGVELRHARHALLPPPLVLLLDLPLHLLERALPRRAGRRRDADGHGAARPERERRAEGPDGEQRRGACAGQRLVGLRVAVSLLLLLLLGVRQRPLAELAEVGAALGELRAAPPLHGLALRERGRRAASRGHRRRAIAEPVQRDAHRRDVPPDHLQPVPEPGARVEQLRGV</sequence>
<dbReference type="InParanoid" id="A0A0P0Y0X2"/>
<dbReference type="Gramene" id="Os11t0241100-00">
    <property type="protein sequence ID" value="Os11t0241100-00"/>
    <property type="gene ID" value="Os11g0241100"/>
</dbReference>
<reference evidence="3" key="1">
    <citation type="journal article" date="2005" name="Nature">
        <title>The map-based sequence of the rice genome.</title>
        <authorList>
            <consortium name="International rice genome sequencing project (IRGSP)"/>
            <person name="Matsumoto T."/>
            <person name="Wu J."/>
            <person name="Kanamori H."/>
            <person name="Katayose Y."/>
            <person name="Fujisawa M."/>
            <person name="Namiki N."/>
            <person name="Mizuno H."/>
            <person name="Yamamoto K."/>
            <person name="Antonio B.A."/>
            <person name="Baba T."/>
            <person name="Sakata K."/>
            <person name="Nagamura Y."/>
            <person name="Aoki H."/>
            <person name="Arikawa K."/>
            <person name="Arita K."/>
            <person name="Bito T."/>
            <person name="Chiden Y."/>
            <person name="Fujitsuka N."/>
            <person name="Fukunaka R."/>
            <person name="Hamada M."/>
            <person name="Harada C."/>
            <person name="Hayashi A."/>
            <person name="Hijishita S."/>
            <person name="Honda M."/>
            <person name="Hosokawa S."/>
            <person name="Ichikawa Y."/>
            <person name="Idonuma A."/>
            <person name="Iijima M."/>
            <person name="Ikeda M."/>
            <person name="Ikeno M."/>
            <person name="Ito K."/>
            <person name="Ito S."/>
            <person name="Ito T."/>
            <person name="Ito Y."/>
            <person name="Ito Y."/>
            <person name="Iwabuchi A."/>
            <person name="Kamiya K."/>
            <person name="Karasawa W."/>
            <person name="Kurita K."/>
            <person name="Katagiri S."/>
            <person name="Kikuta A."/>
            <person name="Kobayashi H."/>
            <person name="Kobayashi N."/>
            <person name="Machita K."/>
            <person name="Maehara T."/>
            <person name="Masukawa M."/>
            <person name="Mizubayashi T."/>
            <person name="Mukai Y."/>
            <person name="Nagasaki H."/>
            <person name="Nagata Y."/>
            <person name="Naito S."/>
            <person name="Nakashima M."/>
            <person name="Nakama Y."/>
            <person name="Nakamichi Y."/>
            <person name="Nakamura M."/>
            <person name="Meguro A."/>
            <person name="Negishi M."/>
            <person name="Ohta I."/>
            <person name="Ohta T."/>
            <person name="Okamoto M."/>
            <person name="Ono N."/>
            <person name="Saji S."/>
            <person name="Sakaguchi M."/>
            <person name="Sakai K."/>
            <person name="Shibata M."/>
            <person name="Shimokawa T."/>
            <person name="Song J."/>
            <person name="Takazaki Y."/>
            <person name="Terasawa K."/>
            <person name="Tsugane M."/>
            <person name="Tsuji K."/>
            <person name="Ueda S."/>
            <person name="Waki K."/>
            <person name="Yamagata H."/>
            <person name="Yamamoto M."/>
            <person name="Yamamoto S."/>
            <person name="Yamane H."/>
            <person name="Yoshiki S."/>
            <person name="Yoshihara R."/>
            <person name="Yukawa K."/>
            <person name="Zhong H."/>
            <person name="Yano M."/>
            <person name="Yuan Q."/>
            <person name="Ouyang S."/>
            <person name="Liu J."/>
            <person name="Jones K.M."/>
            <person name="Gansberger K."/>
            <person name="Moffat K."/>
            <person name="Hill J."/>
            <person name="Bera J."/>
            <person name="Fadrosh D."/>
            <person name="Jin S."/>
            <person name="Johri S."/>
            <person name="Kim M."/>
            <person name="Overton L."/>
            <person name="Reardon M."/>
            <person name="Tsitrin T."/>
            <person name="Vuong H."/>
            <person name="Weaver B."/>
            <person name="Ciecko A."/>
            <person name="Tallon L."/>
            <person name="Jackson J."/>
            <person name="Pai G."/>
            <person name="Aken S.V."/>
            <person name="Utterback T."/>
            <person name="Reidmuller S."/>
            <person name="Feldblyum T."/>
            <person name="Hsiao J."/>
            <person name="Zismann V."/>
            <person name="Iobst S."/>
            <person name="de Vazeille A.R."/>
            <person name="Buell C.R."/>
            <person name="Ying K."/>
            <person name="Li Y."/>
            <person name="Lu T."/>
            <person name="Huang Y."/>
            <person name="Zhao Q."/>
            <person name="Feng Q."/>
            <person name="Zhang L."/>
            <person name="Zhu J."/>
            <person name="Weng Q."/>
            <person name="Mu J."/>
            <person name="Lu Y."/>
            <person name="Fan D."/>
            <person name="Liu Y."/>
            <person name="Guan J."/>
            <person name="Zhang Y."/>
            <person name="Yu S."/>
            <person name="Liu X."/>
            <person name="Zhang Y."/>
            <person name="Hong G."/>
            <person name="Han B."/>
            <person name="Choisne N."/>
            <person name="Demange N."/>
            <person name="Orjeda G."/>
            <person name="Samain S."/>
            <person name="Cattolico L."/>
            <person name="Pelletier E."/>
            <person name="Couloux A."/>
            <person name="Segurens B."/>
            <person name="Wincker P."/>
            <person name="D'Hont A."/>
            <person name="Scarpelli C."/>
            <person name="Weissenbach J."/>
            <person name="Salanoubat M."/>
            <person name="Quetier F."/>
            <person name="Yu Y."/>
            <person name="Kim H.R."/>
            <person name="Rambo T."/>
            <person name="Currie J."/>
            <person name="Collura K."/>
            <person name="Luo M."/>
            <person name="Yang T."/>
            <person name="Ammiraju J.S.S."/>
            <person name="Engler F."/>
            <person name="Soderlund C."/>
            <person name="Wing R.A."/>
            <person name="Palmer L.E."/>
            <person name="de la Bastide M."/>
            <person name="Spiegel L."/>
            <person name="Nascimento L."/>
            <person name="Zutavern T."/>
            <person name="O'Shaughnessy A."/>
            <person name="Dike S."/>
            <person name="Dedhia N."/>
            <person name="Preston R."/>
            <person name="Balija V."/>
            <person name="McCombie W.R."/>
            <person name="Chow T."/>
            <person name="Chen H."/>
            <person name="Chung M."/>
            <person name="Chen C."/>
            <person name="Shaw J."/>
            <person name="Wu H."/>
            <person name="Hsiao K."/>
            <person name="Chao Y."/>
            <person name="Chu M."/>
            <person name="Cheng C."/>
            <person name="Hour A."/>
            <person name="Lee P."/>
            <person name="Lin S."/>
            <person name="Lin Y."/>
            <person name="Liou J."/>
            <person name="Liu S."/>
            <person name="Hsing Y."/>
            <person name="Raghuvanshi S."/>
            <person name="Mohanty A."/>
            <person name="Bharti A.K."/>
            <person name="Gaur A."/>
            <person name="Gupta V."/>
            <person name="Kumar D."/>
            <person name="Ravi V."/>
            <person name="Vij S."/>
            <person name="Kapur A."/>
            <person name="Khurana P."/>
            <person name="Khurana P."/>
            <person name="Khurana J.P."/>
            <person name="Tyagi A.K."/>
            <person name="Gaikwad K."/>
            <person name="Singh A."/>
            <person name="Dalal V."/>
            <person name="Srivastava S."/>
            <person name="Dixit A."/>
            <person name="Pal A.K."/>
            <person name="Ghazi I.A."/>
            <person name="Yadav M."/>
            <person name="Pandit A."/>
            <person name="Bhargava A."/>
            <person name="Sureshbabu K."/>
            <person name="Batra K."/>
            <person name="Sharma T.R."/>
            <person name="Mohapatra T."/>
            <person name="Singh N.K."/>
            <person name="Messing J."/>
            <person name="Nelson A.B."/>
            <person name="Fuks G."/>
            <person name="Kavchok S."/>
            <person name="Keizer G."/>
            <person name="Linton E."/>
            <person name="Llaca V."/>
            <person name="Song R."/>
            <person name="Tanyolac B."/>
            <person name="Young S."/>
            <person name="Ho-Il K."/>
            <person name="Hahn J.H."/>
            <person name="Sangsakoo G."/>
            <person name="Vanavichit A."/>
            <person name="de Mattos Luiz.A.T."/>
            <person name="Zimmer P.D."/>
            <person name="Malone G."/>
            <person name="Dellagostin O."/>
            <person name="de Oliveira A.C."/>
            <person name="Bevan M."/>
            <person name="Bancroft I."/>
            <person name="Minx P."/>
            <person name="Cordum H."/>
            <person name="Wilson R."/>
            <person name="Cheng Z."/>
            <person name="Jin W."/>
            <person name="Jiang J."/>
            <person name="Leong S.A."/>
            <person name="Iwama H."/>
            <person name="Gojobori T."/>
            <person name="Itoh T."/>
            <person name="Niimura Y."/>
            <person name="Fujii Y."/>
            <person name="Habara T."/>
            <person name="Sakai H."/>
            <person name="Sato Y."/>
            <person name="Wilson G."/>
            <person name="Kumar K."/>
            <person name="McCouch S."/>
            <person name="Juretic N."/>
            <person name="Hoen D."/>
            <person name="Wright S."/>
            <person name="Bruskiewich R."/>
            <person name="Bureau T."/>
            <person name="Miyao A."/>
            <person name="Hirochika H."/>
            <person name="Nishikawa T."/>
            <person name="Kadowaki K."/>
            <person name="Sugiura M."/>
            <person name="Burr B."/>
            <person name="Sasaki T."/>
        </authorList>
    </citation>
    <scope>NUCLEOTIDE SEQUENCE [LARGE SCALE GENOMIC DNA]</scope>
    <source>
        <strain evidence="3">cv. Nipponbare</strain>
    </source>
</reference>
<feature type="non-terminal residue" evidence="2">
    <location>
        <position position="1"/>
    </location>
</feature>
<proteinExistence type="predicted"/>
<dbReference type="PaxDb" id="39947-A0A0P0Y0X2"/>
<accession>A0A0P0Y0X2</accession>